<dbReference type="EMBL" id="BMMH01000021">
    <property type="protein sequence ID" value="GGL38406.1"/>
    <property type="molecule type" value="Genomic_DNA"/>
</dbReference>
<dbReference type="Proteomes" id="UP000638263">
    <property type="component" value="Unassembled WGS sequence"/>
</dbReference>
<protein>
    <recommendedName>
        <fullName evidence="4">DUF3592 domain-containing protein</fullName>
    </recommendedName>
</protein>
<evidence type="ECO:0000256" key="1">
    <source>
        <dbReference type="SAM" id="Phobius"/>
    </source>
</evidence>
<dbReference type="AlphaFoldDB" id="A0A917RVL8"/>
<reference evidence="2" key="2">
    <citation type="submission" date="2020-09" db="EMBL/GenBank/DDBJ databases">
        <authorList>
            <person name="Sun Q."/>
            <person name="Zhou Y."/>
        </authorList>
    </citation>
    <scope>NUCLEOTIDE SEQUENCE</scope>
    <source>
        <strain evidence="2">CGMCC 4.3508</strain>
    </source>
</reference>
<evidence type="ECO:0000313" key="2">
    <source>
        <dbReference type="EMBL" id="GGL38406.1"/>
    </source>
</evidence>
<evidence type="ECO:0008006" key="4">
    <source>
        <dbReference type="Google" id="ProtNLM"/>
    </source>
</evidence>
<name>A0A917RVL8_9NOCA</name>
<organism evidence="2 3">
    <name type="scientific">Nocardia jinanensis</name>
    <dbReference type="NCBI Taxonomy" id="382504"/>
    <lineage>
        <taxon>Bacteria</taxon>
        <taxon>Bacillati</taxon>
        <taxon>Actinomycetota</taxon>
        <taxon>Actinomycetes</taxon>
        <taxon>Mycobacteriales</taxon>
        <taxon>Nocardiaceae</taxon>
        <taxon>Nocardia</taxon>
    </lineage>
</organism>
<gene>
    <name evidence="2" type="ORF">GCM10011588_61270</name>
</gene>
<accession>A0A917RVL8</accession>
<proteinExistence type="predicted"/>
<sequence>MFELAMLAIMVAALAGMLVLVFRGRRGGSMPTDAEIGSLYLTGVSPRPEAMGEQFVTVTGNLSGPSEPGKVVYGRMVWDAAYWPSVGDTLTVAYPPGKPDRWRIVELGTGQ</sequence>
<dbReference type="RefSeq" id="WP_063916445.1">
    <property type="nucleotide sequence ID" value="NZ_BMMH01000021.1"/>
</dbReference>
<keyword evidence="1" id="KW-1133">Transmembrane helix</keyword>
<comment type="caution">
    <text evidence="2">The sequence shown here is derived from an EMBL/GenBank/DDBJ whole genome shotgun (WGS) entry which is preliminary data.</text>
</comment>
<keyword evidence="1" id="KW-0812">Transmembrane</keyword>
<keyword evidence="1" id="KW-0472">Membrane</keyword>
<feature type="transmembrane region" description="Helical" evidence="1">
    <location>
        <begin position="6"/>
        <end position="22"/>
    </location>
</feature>
<reference evidence="2" key="1">
    <citation type="journal article" date="2014" name="Int. J. Syst. Evol. Microbiol.">
        <title>Complete genome sequence of Corynebacterium casei LMG S-19264T (=DSM 44701T), isolated from a smear-ripened cheese.</title>
        <authorList>
            <consortium name="US DOE Joint Genome Institute (JGI-PGF)"/>
            <person name="Walter F."/>
            <person name="Albersmeier A."/>
            <person name="Kalinowski J."/>
            <person name="Ruckert C."/>
        </authorList>
    </citation>
    <scope>NUCLEOTIDE SEQUENCE</scope>
    <source>
        <strain evidence="2">CGMCC 4.3508</strain>
    </source>
</reference>
<keyword evidence="3" id="KW-1185">Reference proteome</keyword>
<evidence type="ECO:0000313" key="3">
    <source>
        <dbReference type="Proteomes" id="UP000638263"/>
    </source>
</evidence>